<evidence type="ECO:0000313" key="1">
    <source>
        <dbReference type="EMBL" id="CAI2161893.1"/>
    </source>
</evidence>
<proteinExistence type="predicted"/>
<organism evidence="1 2">
    <name type="scientific">Funneliformis geosporum</name>
    <dbReference type="NCBI Taxonomy" id="1117311"/>
    <lineage>
        <taxon>Eukaryota</taxon>
        <taxon>Fungi</taxon>
        <taxon>Fungi incertae sedis</taxon>
        <taxon>Mucoromycota</taxon>
        <taxon>Glomeromycotina</taxon>
        <taxon>Glomeromycetes</taxon>
        <taxon>Glomerales</taxon>
        <taxon>Glomeraceae</taxon>
        <taxon>Funneliformis</taxon>
    </lineage>
</organism>
<comment type="caution">
    <text evidence="1">The sequence shown here is derived from an EMBL/GenBank/DDBJ whole genome shotgun (WGS) entry which is preliminary data.</text>
</comment>
<evidence type="ECO:0000313" key="2">
    <source>
        <dbReference type="Proteomes" id="UP001153678"/>
    </source>
</evidence>
<name>A0A9W4SAN1_9GLOM</name>
<sequence>MATINVKFKLNKYTYEREAGTILIEVEDEILLYKEDGTALPQAEFINSRDNQEVEVGTTITQIVIDVSSKLAELSDETSLMALLFSLKKSATKNRAEVPFQYDNVTKRGITTVENWITLTVEVPADNKYNINEDGDTLILTPDDFAEFKVRKIVNINNYKDGEVGEDKEDISHLKDELIEYFEANKKISGNLTDYITKAKNFKSKKHFYELKTDENGDKFNFTSTFKDTNAVKNIANANGFIISRRIHANDSVITIGERDNGGNLTDNAKSLDNLDPDTTEGNANLAYLFNPANEEHTIIGGKYRGIKIFEDKQVVGKSDNSNNDIENDVSANPELCLVGRAASPSDYISKEDIEVFRQIFPKKDVKKDGSVSGNHGERLDEKITVTKSDNSTIELLPTRNFFAIHDAYTYYGADSTEGEKRKAAVNQAFYNANFEETYSREELLELYYFQLKTACGYSSLTDQADKDSIDKPYEETKKVLELLNFNPTGINQTEKDTKKTELTNYKEGTNGKPKFTGLAKQIQQKIDEIDGVISLDTHIDNAIAAATTANNTKAKSAYDKFKALPASDTNRTQEFFNELKKLVELLKTAGGDNQKEKTRLKAAIKIVLGKDDNAVFEEVIKDINTSEIDKAAQILEEAAKGEGKQKSDPEASTICNTLINLRNKNTKAWSAANKVKKAGDTQGYPEKILAQLNLQEGIEAIINEIGLDQADTIEKVEEKEQAFKSRTVDGETKKSFENIIFPRKKLAVKLEKKPNASQEEKKLGQLIEEFYKTVSLETDKDYSDNTSETQLKKLQEKLKQLKDYSEGSGKTKTVFDGLEPTEKTLITDLVKNIGERVSAMEQAQNKTEKKPDEPN</sequence>
<dbReference type="Proteomes" id="UP001153678">
    <property type="component" value="Unassembled WGS sequence"/>
</dbReference>
<dbReference type="EMBL" id="CAMKVN010000017">
    <property type="protein sequence ID" value="CAI2161893.1"/>
    <property type="molecule type" value="Genomic_DNA"/>
</dbReference>
<dbReference type="AlphaFoldDB" id="A0A9W4SAN1"/>
<dbReference type="OrthoDB" id="10687736at2759"/>
<protein>
    <submittedName>
        <fullName evidence="1">5546_t:CDS:1</fullName>
    </submittedName>
</protein>
<gene>
    <name evidence="1" type="ORF">FWILDA_LOCUS280</name>
</gene>
<reference evidence="1" key="1">
    <citation type="submission" date="2022-08" db="EMBL/GenBank/DDBJ databases">
        <authorList>
            <person name="Kallberg Y."/>
            <person name="Tangrot J."/>
            <person name="Rosling A."/>
        </authorList>
    </citation>
    <scope>NUCLEOTIDE SEQUENCE</scope>
    <source>
        <strain evidence="1">Wild A</strain>
    </source>
</reference>
<keyword evidence="2" id="KW-1185">Reference proteome</keyword>
<accession>A0A9W4SAN1</accession>